<dbReference type="CDD" id="cd07473">
    <property type="entry name" value="Peptidases_S8_Subtilisin_like"/>
    <property type="match status" value="1"/>
</dbReference>
<evidence type="ECO:0000256" key="7">
    <source>
        <dbReference type="SAM" id="SignalP"/>
    </source>
</evidence>
<dbReference type="InterPro" id="IPR000601">
    <property type="entry name" value="PKD_dom"/>
</dbReference>
<evidence type="ECO:0000256" key="6">
    <source>
        <dbReference type="RuleBase" id="RU003355"/>
    </source>
</evidence>
<dbReference type="InterPro" id="IPR022398">
    <property type="entry name" value="Peptidase_S8_His-AS"/>
</dbReference>
<dbReference type="InterPro" id="IPR035986">
    <property type="entry name" value="PKD_dom_sf"/>
</dbReference>
<keyword evidence="10" id="KW-1185">Reference proteome</keyword>
<dbReference type="PRINTS" id="PR00723">
    <property type="entry name" value="SUBTILISIN"/>
</dbReference>
<feature type="active site" description="Charge relay system" evidence="5">
    <location>
        <position position="199"/>
    </location>
</feature>
<dbReference type="Gene3D" id="3.40.50.200">
    <property type="entry name" value="Peptidase S8/S53 domain"/>
    <property type="match status" value="1"/>
</dbReference>
<dbReference type="SMART" id="SM00089">
    <property type="entry name" value="PKD"/>
    <property type="match status" value="1"/>
</dbReference>
<dbReference type="InterPro" id="IPR014756">
    <property type="entry name" value="Ig_E-set"/>
</dbReference>
<dbReference type="InterPro" id="IPR050131">
    <property type="entry name" value="Peptidase_S8_subtilisin-like"/>
</dbReference>
<dbReference type="InterPro" id="IPR002909">
    <property type="entry name" value="IPT_dom"/>
</dbReference>
<dbReference type="SUPFAM" id="SSF49299">
    <property type="entry name" value="PKD domain"/>
    <property type="match status" value="1"/>
</dbReference>
<evidence type="ECO:0000256" key="3">
    <source>
        <dbReference type="ARBA" id="ARBA00022801"/>
    </source>
</evidence>
<keyword evidence="7" id="KW-0732">Signal</keyword>
<protein>
    <submittedName>
        <fullName evidence="9">Serine protease, subtilisin family</fullName>
    </submittedName>
</protein>
<organism evidence="9 10">
    <name type="scientific">Thiohalomonas denitrificans</name>
    <dbReference type="NCBI Taxonomy" id="415747"/>
    <lineage>
        <taxon>Bacteria</taxon>
        <taxon>Pseudomonadati</taxon>
        <taxon>Pseudomonadota</taxon>
        <taxon>Gammaproteobacteria</taxon>
        <taxon>Thiohalomonadales</taxon>
        <taxon>Thiohalomonadaceae</taxon>
        <taxon>Thiohalomonas</taxon>
    </lineage>
</organism>
<dbReference type="Pfam" id="PF00082">
    <property type="entry name" value="Peptidase_S8"/>
    <property type="match status" value="1"/>
</dbReference>
<evidence type="ECO:0000256" key="5">
    <source>
        <dbReference type="PROSITE-ProRule" id="PRU01240"/>
    </source>
</evidence>
<dbReference type="NCBIfam" id="NF041770">
    <property type="entry name" value="CFI_box_CTERM"/>
    <property type="match status" value="1"/>
</dbReference>
<dbReference type="EMBL" id="FMWD01000007">
    <property type="protein sequence ID" value="SCZ62884.1"/>
    <property type="molecule type" value="Genomic_DNA"/>
</dbReference>
<dbReference type="Pfam" id="PF22148">
    <property type="entry name" value="Fervidolysin_NPro-like"/>
    <property type="match status" value="1"/>
</dbReference>
<dbReference type="Proteomes" id="UP000199648">
    <property type="component" value="Unassembled WGS sequence"/>
</dbReference>
<comment type="similarity">
    <text evidence="1 5 6">Belongs to the peptidase S8 family.</text>
</comment>
<name>A0A1G5QM18_9GAMM</name>
<dbReference type="GO" id="GO:0006508">
    <property type="term" value="P:proteolysis"/>
    <property type="evidence" value="ECO:0007669"/>
    <property type="project" value="UniProtKB-KW"/>
</dbReference>
<keyword evidence="2 5" id="KW-0645">Protease</keyword>
<dbReference type="InterPro" id="IPR015500">
    <property type="entry name" value="Peptidase_S8_subtilisin-rel"/>
</dbReference>
<feature type="signal peptide" evidence="7">
    <location>
        <begin position="1"/>
        <end position="26"/>
    </location>
</feature>
<dbReference type="InterPro" id="IPR034204">
    <property type="entry name" value="PfSUB1-like_cat_dom"/>
</dbReference>
<gene>
    <name evidence="9" type="ORF">SAMN03097708_02375</name>
</gene>
<evidence type="ECO:0000256" key="4">
    <source>
        <dbReference type="ARBA" id="ARBA00022825"/>
    </source>
</evidence>
<dbReference type="PANTHER" id="PTHR43806:SF11">
    <property type="entry name" value="CEREVISIN-RELATED"/>
    <property type="match status" value="1"/>
</dbReference>
<sequence length="792" mass="84862">MNTDKPIFRCLLSGLLFLLGTTCTWASDYAPGEILVKYRNSDQVLESDRAMRASPVEYDHRYRWQRLRLPPELTVEQAVAHYRQQPEVEYAEPNYIASKAELSPNDIYYSSHQWGLQNLRSERAWDETTGSSDMLIAVVDTGIFYDHPDLKGNMWINPGETRNGEDDDGNGIIDDIHGVNYNSGTTTGDPKDDDIADWHGTHVAGIAGAVSNNDLGIAGVNWGVKVMAVKVLHGASGSGFTSDIVSGIDYAIANGANVINLSLTIPGYSNALADALARADAAGILTVSAAGNSGSNNDAIPYSPAGVRTDNNIAVAAINRSDDHASYSNYGRLTVDLAAPGGECTYKENLICVDPNAIYSTIGTGSSNYDNYRYLAGTSMATPHVSGLAALIWSHVPDLTHRQVKARILNGARKLGALDHITISGGTADAYAALTTADKPAVFRVAPSSAYAGDTMTITGANFGTSMGRVTVGELEFPVPSSWSDTTIKVNVPRELPTIYNRLQVGAEGSGFFVRRLNHSPTASFAVDPAGGTAPLTVTLTASASDVDGAIVSYEWDVGDGTFSHNTGASNVLQHTFTSSGTYPLRVRVSDSDGGTAIASTSLTVTSGSSDTDESDSRCFIATAAYGSPLADEVMVLRKFRDRYLIGNRFGEAFVEFYYTNSPALANAIRNNSWMRGTVRMLLRPAISLIGWFMNDATAGSSRPASIAPNESDQTSEHEYIVAFVAGTNENMARTIVKAFGGLLREYDSSSNYGVVVFTQELIDGDTITQLESHPEVRYVEPNLIGGKPPFP</sequence>
<dbReference type="SUPFAM" id="SSF52743">
    <property type="entry name" value="Subtilisin-like"/>
    <property type="match status" value="1"/>
</dbReference>
<reference evidence="9 10" key="1">
    <citation type="submission" date="2016-10" db="EMBL/GenBank/DDBJ databases">
        <authorList>
            <person name="de Groot N.N."/>
        </authorList>
    </citation>
    <scope>NUCLEOTIDE SEQUENCE [LARGE SCALE GENOMIC DNA]</scope>
    <source>
        <strain evidence="9 10">HLD2</strain>
    </source>
</reference>
<dbReference type="PROSITE" id="PS51892">
    <property type="entry name" value="SUBTILASE"/>
    <property type="match status" value="1"/>
</dbReference>
<dbReference type="PROSITE" id="PS50093">
    <property type="entry name" value="PKD"/>
    <property type="match status" value="1"/>
</dbReference>
<feature type="active site" description="Charge relay system" evidence="5">
    <location>
        <position position="379"/>
    </location>
</feature>
<dbReference type="GO" id="GO:0004252">
    <property type="term" value="F:serine-type endopeptidase activity"/>
    <property type="evidence" value="ECO:0007669"/>
    <property type="project" value="UniProtKB-UniRule"/>
</dbReference>
<dbReference type="PROSITE" id="PS00136">
    <property type="entry name" value="SUBTILASE_ASP"/>
    <property type="match status" value="1"/>
</dbReference>
<accession>A0A1G5QM18</accession>
<evidence type="ECO:0000259" key="8">
    <source>
        <dbReference type="PROSITE" id="PS50093"/>
    </source>
</evidence>
<keyword evidence="4 5" id="KW-0720">Serine protease</keyword>
<evidence type="ECO:0000313" key="10">
    <source>
        <dbReference type="Proteomes" id="UP000199648"/>
    </source>
</evidence>
<dbReference type="PROSITE" id="PS00138">
    <property type="entry name" value="SUBTILASE_SER"/>
    <property type="match status" value="1"/>
</dbReference>
<dbReference type="Pfam" id="PF01833">
    <property type="entry name" value="TIG"/>
    <property type="match status" value="1"/>
</dbReference>
<feature type="active site" description="Charge relay system" evidence="5">
    <location>
        <position position="140"/>
    </location>
</feature>
<dbReference type="STRING" id="415747.SAMN03097708_02375"/>
<dbReference type="InterPro" id="IPR022409">
    <property type="entry name" value="PKD/Chitinase_dom"/>
</dbReference>
<dbReference type="OrthoDB" id="9790784at2"/>
<feature type="domain" description="PKD" evidence="8">
    <location>
        <begin position="521"/>
        <end position="612"/>
    </location>
</feature>
<evidence type="ECO:0000256" key="1">
    <source>
        <dbReference type="ARBA" id="ARBA00011073"/>
    </source>
</evidence>
<dbReference type="AlphaFoldDB" id="A0A1G5QM18"/>
<evidence type="ECO:0000313" key="9">
    <source>
        <dbReference type="EMBL" id="SCZ62884.1"/>
    </source>
</evidence>
<dbReference type="CDD" id="cd00146">
    <property type="entry name" value="PKD"/>
    <property type="match status" value="1"/>
</dbReference>
<dbReference type="InterPro" id="IPR023827">
    <property type="entry name" value="Peptidase_S8_Asp-AS"/>
</dbReference>
<dbReference type="InterPro" id="IPR023828">
    <property type="entry name" value="Peptidase_S8_Ser-AS"/>
</dbReference>
<dbReference type="InterPro" id="IPR054399">
    <property type="entry name" value="Fervidolysin-like_N_prodom"/>
</dbReference>
<dbReference type="RefSeq" id="WP_092997301.1">
    <property type="nucleotide sequence ID" value="NZ_FMWD01000007.1"/>
</dbReference>
<proteinExistence type="inferred from homology"/>
<dbReference type="InterPro" id="IPR049886">
    <property type="entry name" value="CFI_box_CTERM_dom"/>
</dbReference>
<dbReference type="Pfam" id="PF18911">
    <property type="entry name" value="PKD_4"/>
    <property type="match status" value="1"/>
</dbReference>
<dbReference type="PROSITE" id="PS00137">
    <property type="entry name" value="SUBTILASE_HIS"/>
    <property type="match status" value="1"/>
</dbReference>
<dbReference type="InterPro" id="IPR000209">
    <property type="entry name" value="Peptidase_S8/S53_dom"/>
</dbReference>
<feature type="chain" id="PRO_5011786489" evidence="7">
    <location>
        <begin position="27"/>
        <end position="792"/>
    </location>
</feature>
<evidence type="ECO:0000256" key="2">
    <source>
        <dbReference type="ARBA" id="ARBA00022670"/>
    </source>
</evidence>
<dbReference type="Gene3D" id="2.60.40.10">
    <property type="entry name" value="Immunoglobulins"/>
    <property type="match status" value="2"/>
</dbReference>
<dbReference type="InterPro" id="IPR013783">
    <property type="entry name" value="Ig-like_fold"/>
</dbReference>
<keyword evidence="3 5" id="KW-0378">Hydrolase</keyword>
<dbReference type="InterPro" id="IPR036852">
    <property type="entry name" value="Peptidase_S8/S53_dom_sf"/>
</dbReference>
<dbReference type="SUPFAM" id="SSF81296">
    <property type="entry name" value="E set domains"/>
    <property type="match status" value="1"/>
</dbReference>
<dbReference type="PANTHER" id="PTHR43806">
    <property type="entry name" value="PEPTIDASE S8"/>
    <property type="match status" value="1"/>
</dbReference>